<evidence type="ECO:0000313" key="5">
    <source>
        <dbReference type="Proteomes" id="UP001374535"/>
    </source>
</evidence>
<proteinExistence type="inferred from homology"/>
<feature type="region of interest" description="Disordered" evidence="2">
    <location>
        <begin position="1"/>
        <end position="114"/>
    </location>
</feature>
<dbReference type="EMBL" id="CP144700">
    <property type="protein sequence ID" value="WVZ24940.1"/>
    <property type="molecule type" value="Genomic_DNA"/>
</dbReference>
<dbReference type="PANTHER" id="PTHR31471">
    <property type="entry name" value="OS02G0116800 PROTEIN"/>
    <property type="match status" value="1"/>
</dbReference>
<evidence type="ECO:0000259" key="3">
    <source>
        <dbReference type="Pfam" id="PF03763"/>
    </source>
</evidence>
<keyword evidence="5" id="KW-1185">Reference proteome</keyword>
<feature type="compositionally biased region" description="Polar residues" evidence="2">
    <location>
        <begin position="13"/>
        <end position="25"/>
    </location>
</feature>
<feature type="region of interest" description="Disordered" evidence="2">
    <location>
        <begin position="171"/>
        <end position="202"/>
    </location>
</feature>
<dbReference type="Pfam" id="PF03763">
    <property type="entry name" value="Remorin_C"/>
    <property type="match status" value="1"/>
</dbReference>
<feature type="compositionally biased region" description="Polar residues" evidence="2">
    <location>
        <begin position="187"/>
        <end position="202"/>
    </location>
</feature>
<feature type="compositionally biased region" description="Polar residues" evidence="2">
    <location>
        <begin position="171"/>
        <end position="180"/>
    </location>
</feature>
<reference evidence="4 5" key="1">
    <citation type="journal article" date="2023" name="Life. Sci Alliance">
        <title>Evolutionary insights into 3D genome organization and epigenetic landscape of Vigna mungo.</title>
        <authorList>
            <person name="Junaid A."/>
            <person name="Singh B."/>
            <person name="Bhatia S."/>
        </authorList>
    </citation>
    <scope>NUCLEOTIDE SEQUENCE [LARGE SCALE GENOMIC DNA]</scope>
    <source>
        <strain evidence="4">Urdbean</strain>
    </source>
</reference>
<evidence type="ECO:0000313" key="4">
    <source>
        <dbReference type="EMBL" id="WVZ24940.1"/>
    </source>
</evidence>
<feature type="compositionally biased region" description="Basic and acidic residues" evidence="2">
    <location>
        <begin position="28"/>
        <end position="37"/>
    </location>
</feature>
<accession>A0AAQ3PC66</accession>
<sequence length="387" mass="43774">MRYVEDKGCYNNHGPTQEIPNNSAAYSEFHKGKDATRIPHHHHRTTMGKPTPSKWDDAQKWLVGLSKGGEKSHSKNRPRNSNADDLRLIAPVPQKEHDYSSSEKEEEDNDASSHDLVTTSTANAIAAQYEADAKRVECDESNWRNSIKPSENTIQVQSICFRDMGTEMTPIASQEPSRTGTPIRATTPATRSPIHSGTSTPMRCQNGLQVVEGDRNTARHCAEGSTSPCKRIEDQARKLSPLESRAMAWDEAERAKYMARFKREEVKIQAWENHQIRKAEMEMKKMELINGDFNLSNAEDDSSSFDALLTTPKHISVKAERMKALAQERFANKLASTKRVAEEKRANAQVKLNDKALRTTERVEYIRRTGHVPSSFSFNFKLPSMCW</sequence>
<comment type="similarity">
    <text evidence="1">Belongs to the remorin family.</text>
</comment>
<feature type="domain" description="Remorin C-terminal" evidence="3">
    <location>
        <begin position="243"/>
        <end position="374"/>
    </location>
</feature>
<protein>
    <recommendedName>
        <fullName evidence="3">Remorin C-terminal domain-containing protein</fullName>
    </recommendedName>
</protein>
<feature type="compositionally biased region" description="Basic and acidic residues" evidence="2">
    <location>
        <begin position="94"/>
        <end position="103"/>
    </location>
</feature>
<dbReference type="PANTHER" id="PTHR31471:SF52">
    <property type="entry name" value="F12A21.28"/>
    <property type="match status" value="1"/>
</dbReference>
<evidence type="ECO:0000256" key="2">
    <source>
        <dbReference type="SAM" id="MobiDB-lite"/>
    </source>
</evidence>
<evidence type="ECO:0000256" key="1">
    <source>
        <dbReference type="ARBA" id="ARBA00005711"/>
    </source>
</evidence>
<dbReference type="InterPro" id="IPR005516">
    <property type="entry name" value="Remorin_C"/>
</dbReference>
<organism evidence="4 5">
    <name type="scientific">Vigna mungo</name>
    <name type="common">Black gram</name>
    <name type="synonym">Phaseolus mungo</name>
    <dbReference type="NCBI Taxonomy" id="3915"/>
    <lineage>
        <taxon>Eukaryota</taxon>
        <taxon>Viridiplantae</taxon>
        <taxon>Streptophyta</taxon>
        <taxon>Embryophyta</taxon>
        <taxon>Tracheophyta</taxon>
        <taxon>Spermatophyta</taxon>
        <taxon>Magnoliopsida</taxon>
        <taxon>eudicotyledons</taxon>
        <taxon>Gunneridae</taxon>
        <taxon>Pentapetalae</taxon>
        <taxon>rosids</taxon>
        <taxon>fabids</taxon>
        <taxon>Fabales</taxon>
        <taxon>Fabaceae</taxon>
        <taxon>Papilionoideae</taxon>
        <taxon>50 kb inversion clade</taxon>
        <taxon>NPAAA clade</taxon>
        <taxon>indigoferoid/millettioid clade</taxon>
        <taxon>Phaseoleae</taxon>
        <taxon>Vigna</taxon>
    </lineage>
</organism>
<dbReference type="Proteomes" id="UP001374535">
    <property type="component" value="Chromosome 1"/>
</dbReference>
<name>A0AAQ3PC66_VIGMU</name>
<dbReference type="AlphaFoldDB" id="A0AAQ3PC66"/>
<gene>
    <name evidence="4" type="ORF">V8G54_003484</name>
</gene>